<gene>
    <name evidence="1" type="ORF">HLA91_13230</name>
</gene>
<comment type="caution">
    <text evidence="1">The sequence shown here is derived from an EMBL/GenBank/DDBJ whole genome shotgun (WGS) entry which is preliminary data.</text>
</comment>
<protein>
    <submittedName>
        <fullName evidence="1">Lasso RiPP family leader peptide-containing protein</fullName>
    </submittedName>
</protein>
<evidence type="ECO:0000313" key="2">
    <source>
        <dbReference type="Proteomes" id="UP000549517"/>
    </source>
</evidence>
<accession>A0A849AUP5</accession>
<dbReference type="NCBIfam" id="NF033521">
    <property type="entry name" value="lasso_leader_L3"/>
    <property type="match status" value="1"/>
</dbReference>
<evidence type="ECO:0000313" key="1">
    <source>
        <dbReference type="EMBL" id="NNG80323.1"/>
    </source>
</evidence>
<dbReference type="RefSeq" id="WP_165770432.1">
    <property type="nucleotide sequence ID" value="NZ_BAAAKH010000021.1"/>
</dbReference>
<sequence>MQTYEAPAIVEAGEFSELTRGVIGVRHEAVGYFFG</sequence>
<proteinExistence type="predicted"/>
<reference evidence="1 2" key="1">
    <citation type="submission" date="2020-05" db="EMBL/GenBank/DDBJ databases">
        <title>MicrobeNet Type strains.</title>
        <authorList>
            <person name="Nicholson A.C."/>
        </authorList>
    </citation>
    <scope>NUCLEOTIDE SEQUENCE [LARGE SCALE GENOMIC DNA]</scope>
    <source>
        <strain evidence="1 2">CCUG 46604</strain>
    </source>
</reference>
<dbReference type="GeneID" id="86842682"/>
<dbReference type="EMBL" id="JABEMC010000014">
    <property type="protein sequence ID" value="NNG80323.1"/>
    <property type="molecule type" value="Genomic_DNA"/>
</dbReference>
<dbReference type="Proteomes" id="UP000549517">
    <property type="component" value="Unassembled WGS sequence"/>
</dbReference>
<dbReference type="AlphaFoldDB" id="A0A849AUP5"/>
<organism evidence="1 2">
    <name type="scientific">Brevibacterium luteolum</name>
    <dbReference type="NCBI Taxonomy" id="199591"/>
    <lineage>
        <taxon>Bacteria</taxon>
        <taxon>Bacillati</taxon>
        <taxon>Actinomycetota</taxon>
        <taxon>Actinomycetes</taxon>
        <taxon>Micrococcales</taxon>
        <taxon>Brevibacteriaceae</taxon>
        <taxon>Brevibacterium</taxon>
    </lineage>
</organism>
<name>A0A849AUP5_9MICO</name>